<dbReference type="SFLD" id="SFLDG01151">
    <property type="entry name" value="Main.2:_Nu-like"/>
    <property type="match status" value="1"/>
</dbReference>
<reference evidence="4 5" key="1">
    <citation type="submission" date="2018-02" db="EMBL/GenBank/DDBJ databases">
        <title>The genomes of Aspergillus section Nigri reveals drivers in fungal speciation.</title>
        <authorList>
            <consortium name="DOE Joint Genome Institute"/>
            <person name="Vesth T.C."/>
            <person name="Nybo J."/>
            <person name="Theobald S."/>
            <person name="Brandl J."/>
            <person name="Frisvad J.C."/>
            <person name="Nielsen K.F."/>
            <person name="Lyhne E.K."/>
            <person name="Kogle M.E."/>
            <person name="Kuo A."/>
            <person name="Riley R."/>
            <person name="Clum A."/>
            <person name="Nolan M."/>
            <person name="Lipzen A."/>
            <person name="Salamov A."/>
            <person name="Henrissat B."/>
            <person name="Wiebenga A."/>
            <person name="De vries R.P."/>
            <person name="Grigoriev I.V."/>
            <person name="Mortensen U.H."/>
            <person name="Andersen M.R."/>
            <person name="Baker S.E."/>
        </authorList>
    </citation>
    <scope>NUCLEOTIDE SEQUENCE [LARGE SCALE GENOMIC DNA]</scope>
    <source>
        <strain evidence="4 5">CBS 114.80</strain>
    </source>
</reference>
<dbReference type="SFLD" id="SFLDS00019">
    <property type="entry name" value="Glutathione_Transferase_(cytos"/>
    <property type="match status" value="1"/>
</dbReference>
<dbReference type="InterPro" id="IPR004046">
    <property type="entry name" value="GST_C"/>
</dbReference>
<dbReference type="PANTHER" id="PTHR44051:SF8">
    <property type="entry name" value="GLUTATHIONE S-TRANSFERASE GSTA"/>
    <property type="match status" value="1"/>
</dbReference>
<organism evidence="4 5">
    <name type="scientific">Aspergillus indologenus CBS 114.80</name>
    <dbReference type="NCBI Taxonomy" id="1450541"/>
    <lineage>
        <taxon>Eukaryota</taxon>
        <taxon>Fungi</taxon>
        <taxon>Dikarya</taxon>
        <taxon>Ascomycota</taxon>
        <taxon>Pezizomycotina</taxon>
        <taxon>Eurotiomycetes</taxon>
        <taxon>Eurotiomycetidae</taxon>
        <taxon>Eurotiales</taxon>
        <taxon>Aspergillaceae</taxon>
        <taxon>Aspergillus</taxon>
        <taxon>Aspergillus subgen. Circumdati</taxon>
    </lineage>
</organism>
<dbReference type="Gene3D" id="3.40.30.10">
    <property type="entry name" value="Glutaredoxin"/>
    <property type="match status" value="1"/>
</dbReference>
<sequence length="255" mass="29141">MADLFTEATPSRVKDTKDLHLITCSTPNGKKVQILLEELKEVYGLDWTTSLIDLETNEQKQPWFLRLNPNGKIPIIIDRPSGEDPFPVMESSAELLYLVEKFDPDHHFHFATATHRSQLYQWLIFWHASGQPHQAGLNHFGRFAPVQVPYAVQRFKAETLRIYNVLELRLSDGLAGGDAREYLAGAGRGTYSIADINAYPWVRAWSTSTITEEEMGQFPHLKKWIQRIEARPAVLRGIGDQYDEEVHPELLLTTT</sequence>
<feature type="domain" description="GST C-terminal" evidence="3">
    <location>
        <begin position="112"/>
        <end position="252"/>
    </location>
</feature>
<dbReference type="InterPro" id="IPR036249">
    <property type="entry name" value="Thioredoxin-like_sf"/>
</dbReference>
<dbReference type="EMBL" id="KZ825630">
    <property type="protein sequence ID" value="PYI25691.1"/>
    <property type="molecule type" value="Genomic_DNA"/>
</dbReference>
<gene>
    <name evidence="4" type="ORF">BP00DRAFT_383496</name>
</gene>
<proteinExistence type="inferred from homology"/>
<keyword evidence="5" id="KW-1185">Reference proteome</keyword>
<evidence type="ECO:0000313" key="5">
    <source>
        <dbReference type="Proteomes" id="UP000248817"/>
    </source>
</evidence>
<dbReference type="PROSITE" id="PS50404">
    <property type="entry name" value="GST_NTER"/>
    <property type="match status" value="1"/>
</dbReference>
<evidence type="ECO:0000259" key="2">
    <source>
        <dbReference type="PROSITE" id="PS50404"/>
    </source>
</evidence>
<dbReference type="Pfam" id="PF00043">
    <property type="entry name" value="GST_C"/>
    <property type="match status" value="1"/>
</dbReference>
<feature type="domain" description="GST N-terminal" evidence="2">
    <location>
        <begin position="20"/>
        <end position="106"/>
    </location>
</feature>
<name>A0A2V5HPF6_9EURO</name>
<dbReference type="CDD" id="cd03048">
    <property type="entry name" value="GST_N_Ure2p_like"/>
    <property type="match status" value="1"/>
</dbReference>
<accession>A0A2V5HPF6</accession>
<dbReference type="Pfam" id="PF13409">
    <property type="entry name" value="GST_N_2"/>
    <property type="match status" value="1"/>
</dbReference>
<dbReference type="SUPFAM" id="SSF52833">
    <property type="entry name" value="Thioredoxin-like"/>
    <property type="match status" value="1"/>
</dbReference>
<dbReference type="InterPro" id="IPR036282">
    <property type="entry name" value="Glutathione-S-Trfase_C_sf"/>
</dbReference>
<keyword evidence="4" id="KW-0808">Transferase</keyword>
<dbReference type="InterPro" id="IPR040079">
    <property type="entry name" value="Glutathione_S-Trfase"/>
</dbReference>
<dbReference type="SFLD" id="SFLDG00358">
    <property type="entry name" value="Main_(cytGST)"/>
    <property type="match status" value="1"/>
</dbReference>
<protein>
    <submittedName>
        <fullName evidence="4">Glutathione S-transferase</fullName>
    </submittedName>
</protein>
<dbReference type="Gene3D" id="1.20.1050.10">
    <property type="match status" value="1"/>
</dbReference>
<dbReference type="SUPFAM" id="SSF47616">
    <property type="entry name" value="GST C-terminal domain-like"/>
    <property type="match status" value="1"/>
</dbReference>
<evidence type="ECO:0000256" key="1">
    <source>
        <dbReference type="ARBA" id="ARBA00007409"/>
    </source>
</evidence>
<evidence type="ECO:0000313" key="4">
    <source>
        <dbReference type="EMBL" id="PYI25691.1"/>
    </source>
</evidence>
<dbReference type="AlphaFoldDB" id="A0A2V5HPF6"/>
<dbReference type="InterPro" id="IPR004045">
    <property type="entry name" value="Glutathione_S-Trfase_N"/>
</dbReference>
<comment type="similarity">
    <text evidence="1">Belongs to the GST superfamily.</text>
</comment>
<dbReference type="Proteomes" id="UP000248817">
    <property type="component" value="Unassembled WGS sequence"/>
</dbReference>
<evidence type="ECO:0000259" key="3">
    <source>
        <dbReference type="PROSITE" id="PS50405"/>
    </source>
</evidence>
<dbReference type="InterPro" id="IPR010987">
    <property type="entry name" value="Glutathione-S-Trfase_C-like"/>
</dbReference>
<dbReference type="GO" id="GO:0016740">
    <property type="term" value="F:transferase activity"/>
    <property type="evidence" value="ECO:0007669"/>
    <property type="project" value="UniProtKB-KW"/>
</dbReference>
<dbReference type="PANTHER" id="PTHR44051">
    <property type="entry name" value="GLUTATHIONE S-TRANSFERASE-RELATED"/>
    <property type="match status" value="1"/>
</dbReference>
<dbReference type="PROSITE" id="PS50405">
    <property type="entry name" value="GST_CTER"/>
    <property type="match status" value="1"/>
</dbReference>